<keyword evidence="2" id="KW-0413">Isomerase</keyword>
<evidence type="ECO:0000313" key="3">
    <source>
        <dbReference type="Proteomes" id="UP000306628"/>
    </source>
</evidence>
<dbReference type="PANTHER" id="PTHR40758:SF1">
    <property type="entry name" value="CONSERVED PROTEIN"/>
    <property type="match status" value="1"/>
</dbReference>
<proteinExistence type="predicted"/>
<gene>
    <name evidence="2" type="ORF">ETD85_44655</name>
</gene>
<dbReference type="Pfam" id="PF11716">
    <property type="entry name" value="MDMPI_N"/>
    <property type="match status" value="1"/>
</dbReference>
<protein>
    <submittedName>
        <fullName evidence="2">Maleylpyruvate isomerase family mycothiol-dependent enzyme</fullName>
    </submittedName>
</protein>
<reference evidence="2 3" key="1">
    <citation type="submission" date="2019-05" db="EMBL/GenBank/DDBJ databases">
        <title>Draft genome sequence of Nonomuraea zeae DSM 100528.</title>
        <authorList>
            <person name="Saricaoglu S."/>
            <person name="Isik K."/>
        </authorList>
    </citation>
    <scope>NUCLEOTIDE SEQUENCE [LARGE SCALE GENOMIC DNA]</scope>
    <source>
        <strain evidence="2 3">DSM 100528</strain>
    </source>
</reference>
<dbReference type="RefSeq" id="WP_138695913.1">
    <property type="nucleotide sequence ID" value="NZ_JBHSAZ010000089.1"/>
</dbReference>
<dbReference type="OrthoDB" id="3671213at2"/>
<name>A0A5S4FYP7_9ACTN</name>
<dbReference type="Gene3D" id="1.20.120.450">
    <property type="entry name" value="dinb family like domain"/>
    <property type="match status" value="1"/>
</dbReference>
<accession>A0A5S4FYP7</accession>
<feature type="domain" description="Mycothiol-dependent maleylpyruvate isomerase metal-binding" evidence="1">
    <location>
        <begin position="15"/>
        <end position="133"/>
    </location>
</feature>
<dbReference type="SUPFAM" id="SSF109854">
    <property type="entry name" value="DinB/YfiT-like putative metalloenzymes"/>
    <property type="match status" value="1"/>
</dbReference>
<sequence>MTTLDPARLAEGLLEQTGGFARAVAGADAGAQVPTCPEWRLADLVRHLGQAHRWAAEQVRKGEPVPVPDPRTAVPVPPGEWAAWLRAGADELTEAIAQTGPDTEVWTILGRGPAVAWLRRMLNETSIHHYDAAVTTGAGFEIADDLAADAVTEAFELISAPGVYAINPALAELRGQGETLALRPDGMEGWLATRTPGGVRWARGDHEADVVMSGPVREIMLVLSRRVPPSAGTVRLHGDAALLDHLLARMAF</sequence>
<keyword evidence="3" id="KW-1185">Reference proteome</keyword>
<dbReference type="GO" id="GO:0016853">
    <property type="term" value="F:isomerase activity"/>
    <property type="evidence" value="ECO:0007669"/>
    <property type="project" value="UniProtKB-KW"/>
</dbReference>
<dbReference type="InterPro" id="IPR017517">
    <property type="entry name" value="Maleyloyr_isom"/>
</dbReference>
<keyword evidence="2" id="KW-0670">Pyruvate</keyword>
<dbReference type="PANTHER" id="PTHR40758">
    <property type="entry name" value="CONSERVED PROTEIN"/>
    <property type="match status" value="1"/>
</dbReference>
<dbReference type="GO" id="GO:0005886">
    <property type="term" value="C:plasma membrane"/>
    <property type="evidence" value="ECO:0007669"/>
    <property type="project" value="TreeGrafter"/>
</dbReference>
<dbReference type="InterPro" id="IPR034660">
    <property type="entry name" value="DinB/YfiT-like"/>
</dbReference>
<evidence type="ECO:0000259" key="1">
    <source>
        <dbReference type="Pfam" id="PF11716"/>
    </source>
</evidence>
<organism evidence="2 3">
    <name type="scientific">Nonomuraea zeae</name>
    <dbReference type="NCBI Taxonomy" id="1642303"/>
    <lineage>
        <taxon>Bacteria</taxon>
        <taxon>Bacillati</taxon>
        <taxon>Actinomycetota</taxon>
        <taxon>Actinomycetes</taxon>
        <taxon>Streptosporangiales</taxon>
        <taxon>Streptosporangiaceae</taxon>
        <taxon>Nonomuraea</taxon>
    </lineage>
</organism>
<dbReference type="AlphaFoldDB" id="A0A5S4FYP7"/>
<dbReference type="EMBL" id="VCKX01000220">
    <property type="protein sequence ID" value="TMR25828.1"/>
    <property type="molecule type" value="Genomic_DNA"/>
</dbReference>
<evidence type="ECO:0000313" key="2">
    <source>
        <dbReference type="EMBL" id="TMR25828.1"/>
    </source>
</evidence>
<dbReference type="Proteomes" id="UP000306628">
    <property type="component" value="Unassembled WGS sequence"/>
</dbReference>
<dbReference type="NCBIfam" id="TIGR03083">
    <property type="entry name" value="maleylpyruvate isomerase family mycothiol-dependent enzyme"/>
    <property type="match status" value="1"/>
</dbReference>
<dbReference type="InterPro" id="IPR024344">
    <property type="entry name" value="MDMPI_metal-binding"/>
</dbReference>
<dbReference type="GO" id="GO:0046872">
    <property type="term" value="F:metal ion binding"/>
    <property type="evidence" value="ECO:0007669"/>
    <property type="project" value="InterPro"/>
</dbReference>
<comment type="caution">
    <text evidence="2">The sequence shown here is derived from an EMBL/GenBank/DDBJ whole genome shotgun (WGS) entry which is preliminary data.</text>
</comment>